<feature type="compositionally biased region" description="Basic residues" evidence="1">
    <location>
        <begin position="79"/>
        <end position="88"/>
    </location>
</feature>
<keyword evidence="3" id="KW-1185">Reference proteome</keyword>
<proteinExistence type="predicted"/>
<organism evidence="2 3">
    <name type="scientific">Cylindrobasidium torrendii FP15055 ss-10</name>
    <dbReference type="NCBI Taxonomy" id="1314674"/>
    <lineage>
        <taxon>Eukaryota</taxon>
        <taxon>Fungi</taxon>
        <taxon>Dikarya</taxon>
        <taxon>Basidiomycota</taxon>
        <taxon>Agaricomycotina</taxon>
        <taxon>Agaricomycetes</taxon>
        <taxon>Agaricomycetidae</taxon>
        <taxon>Agaricales</taxon>
        <taxon>Marasmiineae</taxon>
        <taxon>Physalacriaceae</taxon>
        <taxon>Cylindrobasidium</taxon>
    </lineage>
</organism>
<reference evidence="2 3" key="1">
    <citation type="journal article" date="2015" name="Fungal Genet. Biol.">
        <title>Evolution of novel wood decay mechanisms in Agaricales revealed by the genome sequences of Fistulina hepatica and Cylindrobasidium torrendii.</title>
        <authorList>
            <person name="Floudas D."/>
            <person name="Held B.W."/>
            <person name="Riley R."/>
            <person name="Nagy L.G."/>
            <person name="Koehler G."/>
            <person name="Ransdell A.S."/>
            <person name="Younus H."/>
            <person name="Chow J."/>
            <person name="Chiniquy J."/>
            <person name="Lipzen A."/>
            <person name="Tritt A."/>
            <person name="Sun H."/>
            <person name="Haridas S."/>
            <person name="LaButti K."/>
            <person name="Ohm R.A."/>
            <person name="Kues U."/>
            <person name="Blanchette R.A."/>
            <person name="Grigoriev I.V."/>
            <person name="Minto R.E."/>
            <person name="Hibbett D.S."/>
        </authorList>
    </citation>
    <scope>NUCLEOTIDE SEQUENCE [LARGE SCALE GENOMIC DNA]</scope>
    <source>
        <strain evidence="2 3">FP15055 ss-10</strain>
    </source>
</reference>
<protein>
    <submittedName>
        <fullName evidence="2">Uncharacterized protein</fullName>
    </submittedName>
</protein>
<evidence type="ECO:0000313" key="3">
    <source>
        <dbReference type="Proteomes" id="UP000054007"/>
    </source>
</evidence>
<evidence type="ECO:0000313" key="2">
    <source>
        <dbReference type="EMBL" id="KIY62647.1"/>
    </source>
</evidence>
<sequence>MNKVETPTHAFPSPLGWSPSDSDTPSCLPPRGLKRRLSLVEHTGPPSKRCRRRYIEPRTPVVPPAIHLQRARFQIERTKRQRAAHKAAIRMERIGRQERRRTPCTTRAPSPQPSSPTQRPSCPPRTLRRRKLAVDATIPPEGWWLLVTIQRRTAADADFSRRHNDMRQFLIKARANIHHQEQKKEFGATMEQARELRSMFDEAIVLGQSRNGGYRMRAMAFKRLNVAEMMRSPLRNEL</sequence>
<accession>A0A0D7AWM8</accession>
<feature type="compositionally biased region" description="Basic and acidic residues" evidence="1">
    <location>
        <begin position="89"/>
        <end position="101"/>
    </location>
</feature>
<feature type="region of interest" description="Disordered" evidence="1">
    <location>
        <begin position="1"/>
        <end position="35"/>
    </location>
</feature>
<feature type="region of interest" description="Disordered" evidence="1">
    <location>
        <begin position="78"/>
        <end position="126"/>
    </location>
</feature>
<dbReference type="EMBL" id="KN880761">
    <property type="protein sequence ID" value="KIY62647.1"/>
    <property type="molecule type" value="Genomic_DNA"/>
</dbReference>
<gene>
    <name evidence="2" type="ORF">CYLTODRAFT_426751</name>
</gene>
<name>A0A0D7AWM8_9AGAR</name>
<dbReference type="AlphaFoldDB" id="A0A0D7AWM8"/>
<dbReference type="Proteomes" id="UP000054007">
    <property type="component" value="Unassembled WGS sequence"/>
</dbReference>
<evidence type="ECO:0000256" key="1">
    <source>
        <dbReference type="SAM" id="MobiDB-lite"/>
    </source>
</evidence>
<feature type="compositionally biased region" description="Low complexity" evidence="1">
    <location>
        <begin position="105"/>
        <end position="120"/>
    </location>
</feature>